<dbReference type="AlphaFoldDB" id="A0A2S3RBN6"/>
<comment type="caution">
    <text evidence="2">The sequence shown here is derived from an EMBL/GenBank/DDBJ whole genome shotgun (WGS) entry which is preliminary data.</text>
</comment>
<dbReference type="Proteomes" id="UP000237466">
    <property type="component" value="Unassembled WGS sequence"/>
</dbReference>
<name>A0A2S3RBN6_VIBVL</name>
<dbReference type="EMBL" id="PDGH01000036">
    <property type="protein sequence ID" value="POB49402.1"/>
    <property type="molecule type" value="Genomic_DNA"/>
</dbReference>
<evidence type="ECO:0000313" key="2">
    <source>
        <dbReference type="EMBL" id="POB49402.1"/>
    </source>
</evidence>
<reference evidence="2 3" key="1">
    <citation type="journal article" date="2018" name="Front. Microbiol.">
        <title>Phylogeny of Vibrio vulnificus from the Analysis of the Core-Genome: Implications for Intra-Species Taxonomy.</title>
        <authorList>
            <person name="Roig F.J."/>
            <person name="Gonzalez-Candelas F."/>
            <person name="Sanjuan E."/>
            <person name="Fouz B."/>
            <person name="Feil E.J."/>
            <person name="Llorens C."/>
            <person name="Baker-Austin C."/>
            <person name="Oliver J.D."/>
            <person name="Danin-Poleg Y."/>
            <person name="Gibas C.J."/>
            <person name="Kashi Y."/>
            <person name="Gulig P.A."/>
            <person name="Morrison S.S."/>
            <person name="Amaro C."/>
        </authorList>
    </citation>
    <scope>NUCLEOTIDE SEQUENCE [LARGE SCALE GENOMIC DNA]</scope>
    <source>
        <strain evidence="2 3">CECT4608</strain>
    </source>
</reference>
<accession>A0A2S3RBN6</accession>
<dbReference type="RefSeq" id="WP_043920932.1">
    <property type="nucleotide sequence ID" value="NZ_CP015512.1"/>
</dbReference>
<evidence type="ECO:0000259" key="1">
    <source>
        <dbReference type="Pfam" id="PF20598"/>
    </source>
</evidence>
<protein>
    <recommendedName>
        <fullName evidence="1">DUF6795 domain-containing protein</fullName>
    </recommendedName>
</protein>
<dbReference type="InterPro" id="IPR046474">
    <property type="entry name" value="DUF6795"/>
</dbReference>
<sequence>MKITKIILTLLLVSFPIVSKGNMLSIFDLFKKNEYVLSPEISGHLTQDGQAFANRDVYLEGGFLKHRYNDKTKTNLNGYFHFDPMIHSQWLKKSPLNQAYSYIGIYILIENEKTYLWESILGYEQPFNFIKNNLNNLNCNIRTPDYLYYFKNPVVPNGVDLMLLSRCEIKGYKRREKYESI</sequence>
<gene>
    <name evidence="2" type="ORF">CRN52_04280</name>
</gene>
<feature type="domain" description="DUF6795" evidence="1">
    <location>
        <begin position="41"/>
        <end position="142"/>
    </location>
</feature>
<evidence type="ECO:0000313" key="3">
    <source>
        <dbReference type="Proteomes" id="UP000237466"/>
    </source>
</evidence>
<proteinExistence type="predicted"/>
<dbReference type="Pfam" id="PF20598">
    <property type="entry name" value="DUF6795"/>
    <property type="match status" value="1"/>
</dbReference>
<organism evidence="2 3">
    <name type="scientific">Vibrio vulnificus</name>
    <dbReference type="NCBI Taxonomy" id="672"/>
    <lineage>
        <taxon>Bacteria</taxon>
        <taxon>Pseudomonadati</taxon>
        <taxon>Pseudomonadota</taxon>
        <taxon>Gammaproteobacteria</taxon>
        <taxon>Vibrionales</taxon>
        <taxon>Vibrionaceae</taxon>
        <taxon>Vibrio</taxon>
    </lineage>
</organism>